<dbReference type="InterPro" id="IPR002060">
    <property type="entry name" value="Squ/phyt_synthse"/>
</dbReference>
<dbReference type="Gene3D" id="1.10.600.10">
    <property type="entry name" value="Farnesyl Diphosphate Synthase"/>
    <property type="match status" value="1"/>
</dbReference>
<dbReference type="InterPro" id="IPR019845">
    <property type="entry name" value="Squalene/phytoene_synthase_CS"/>
</dbReference>
<dbReference type="GO" id="GO:0016117">
    <property type="term" value="P:carotenoid biosynthetic process"/>
    <property type="evidence" value="ECO:0007669"/>
    <property type="project" value="UniProtKB-KW"/>
</dbReference>
<dbReference type="InterPro" id="IPR008949">
    <property type="entry name" value="Isoprenoid_synthase_dom_sf"/>
</dbReference>
<dbReference type="SFLD" id="SFLDG01212">
    <property type="entry name" value="Phytoene_synthase_like"/>
    <property type="match status" value="1"/>
</dbReference>
<proteinExistence type="predicted"/>
<dbReference type="EC" id="2.5.1.32" evidence="2"/>
<dbReference type="VEuPathDB" id="CryptoDB:Cvel_25971"/>
<evidence type="ECO:0000256" key="4">
    <source>
        <dbReference type="ARBA" id="ARBA00022746"/>
    </source>
</evidence>
<feature type="region of interest" description="Disordered" evidence="5">
    <location>
        <begin position="98"/>
        <end position="121"/>
    </location>
</feature>
<evidence type="ECO:0000256" key="1">
    <source>
        <dbReference type="ARBA" id="ARBA00001805"/>
    </source>
</evidence>
<dbReference type="PANTHER" id="PTHR31480">
    <property type="entry name" value="BIFUNCTIONAL LYCOPENE CYCLASE/PHYTOENE SYNTHASE"/>
    <property type="match status" value="1"/>
</dbReference>
<keyword evidence="4" id="KW-0125">Carotenoid biosynthesis</keyword>
<evidence type="ECO:0000256" key="2">
    <source>
        <dbReference type="ARBA" id="ARBA00012396"/>
    </source>
</evidence>
<protein>
    <recommendedName>
        <fullName evidence="2">15-cis-phytoene synthase</fullName>
        <ecNumber evidence="2">2.5.1.32</ecNumber>
    </recommendedName>
</protein>
<sequence length="473" mass="53451">MCEHPVGCGLSLTSIPEDKRPRTTRIRPTSAKEIAEKFQEQFSPVFDFDRLDHPSALAAARWETPPLDFDDHDVEELRASWVPPSPLSALEERGEAVLPGTEGEGVDGSATASSSLRSQNRKKELLVSEEQKKVQLAKAYETCRQLTQIYSKTFYLGTQLMDKETAKAMWAIYVWCRRTDDLVDSPRALITKRTHLYDQMMLWEERLRLIFEEGYAVDDLDLALVDTVKRFPGLQIHPFEEMIQGMLMDLNTFRYQTFEELYVYCYRVAGTVGLKVLPVLGTAGGVSVEEAAGPGVDLGIAFQLTNILRDVGEDADRGRIYLPLDDLKRFGVSEQDIFKKRVTPGYKALVKEYIRKARAYYASAERGVRLLSPKARFPIRASLDSYRRILDKIEQNGYDNLRSRAYATKLEKLSGVPAAWMAAQEPPQLGDRVPRSILSRFSDITAHALPRPPIFSDVPFHMAADNRSFSGAV</sequence>
<dbReference type="GO" id="GO:0051996">
    <property type="term" value="F:squalene synthase [NAD(P)H] activity"/>
    <property type="evidence" value="ECO:0007669"/>
    <property type="project" value="InterPro"/>
</dbReference>
<dbReference type="GO" id="GO:0004311">
    <property type="term" value="F:geranylgeranyl diphosphate synthase activity"/>
    <property type="evidence" value="ECO:0007669"/>
    <property type="project" value="InterPro"/>
</dbReference>
<dbReference type="Pfam" id="PF00494">
    <property type="entry name" value="SQS_PSY"/>
    <property type="match status" value="1"/>
</dbReference>
<evidence type="ECO:0000256" key="5">
    <source>
        <dbReference type="SAM" id="MobiDB-lite"/>
    </source>
</evidence>
<dbReference type="PROSITE" id="PS01045">
    <property type="entry name" value="SQUALEN_PHYTOEN_SYN_2"/>
    <property type="match status" value="1"/>
</dbReference>
<evidence type="ECO:0000256" key="3">
    <source>
        <dbReference type="ARBA" id="ARBA00022679"/>
    </source>
</evidence>
<reference evidence="6" key="1">
    <citation type="submission" date="2014-11" db="EMBL/GenBank/DDBJ databases">
        <authorList>
            <person name="Otto D Thomas"/>
            <person name="Naeem Raeece"/>
        </authorList>
    </citation>
    <scope>NUCLEOTIDE SEQUENCE</scope>
</reference>
<accession>A0A0G4HC59</accession>
<name>A0A0G4HC59_9ALVE</name>
<gene>
    <name evidence="6" type="ORF">Cvel_25971</name>
</gene>
<keyword evidence="3" id="KW-0808">Transferase</keyword>
<dbReference type="EMBL" id="CDMZ01002218">
    <property type="protein sequence ID" value="CEM41363.1"/>
    <property type="molecule type" value="Genomic_DNA"/>
</dbReference>
<organism evidence="6">
    <name type="scientific">Chromera velia CCMP2878</name>
    <dbReference type="NCBI Taxonomy" id="1169474"/>
    <lineage>
        <taxon>Eukaryota</taxon>
        <taxon>Sar</taxon>
        <taxon>Alveolata</taxon>
        <taxon>Colpodellida</taxon>
        <taxon>Chromeraceae</taxon>
        <taxon>Chromera</taxon>
    </lineage>
</organism>
<dbReference type="SFLD" id="SFLDS00005">
    <property type="entry name" value="Isoprenoid_Synthase_Type_I"/>
    <property type="match status" value="1"/>
</dbReference>
<evidence type="ECO:0000313" key="6">
    <source>
        <dbReference type="EMBL" id="CEM41363.1"/>
    </source>
</evidence>
<dbReference type="SUPFAM" id="SSF48576">
    <property type="entry name" value="Terpenoid synthases"/>
    <property type="match status" value="1"/>
</dbReference>
<dbReference type="SFLD" id="SFLDG01018">
    <property type="entry name" value="Squalene/Phytoene_Synthase_Lik"/>
    <property type="match status" value="1"/>
</dbReference>
<comment type="catalytic activity">
    <reaction evidence="1">
        <text>2 (2E,6E,10E)-geranylgeranyl diphosphate = 15-cis-phytoene + 2 diphosphate</text>
        <dbReference type="Rhea" id="RHEA:34475"/>
        <dbReference type="ChEBI" id="CHEBI:27787"/>
        <dbReference type="ChEBI" id="CHEBI:33019"/>
        <dbReference type="ChEBI" id="CHEBI:58756"/>
        <dbReference type="EC" id="2.5.1.32"/>
    </reaction>
</comment>
<dbReference type="AlphaFoldDB" id="A0A0G4HC59"/>
<dbReference type="CDD" id="cd00683">
    <property type="entry name" value="Trans_IPPS_HH"/>
    <property type="match status" value="1"/>
</dbReference>
<dbReference type="InterPro" id="IPR044843">
    <property type="entry name" value="Trans_IPPS_bact-type"/>
</dbReference>
<dbReference type="InterPro" id="IPR033904">
    <property type="entry name" value="Trans_IPPS_HH"/>
</dbReference>